<dbReference type="GO" id="GO:0034440">
    <property type="term" value="P:lipid oxidation"/>
    <property type="evidence" value="ECO:0007669"/>
    <property type="project" value="InterPro"/>
</dbReference>
<evidence type="ECO:0000313" key="5">
    <source>
        <dbReference type="EMBL" id="KAK9170119.1"/>
    </source>
</evidence>
<dbReference type="GO" id="GO:0016702">
    <property type="term" value="F:oxidoreductase activity, acting on single donors with incorporation of molecular oxygen, incorporation of two atoms of oxygen"/>
    <property type="evidence" value="ECO:0007669"/>
    <property type="project" value="InterPro"/>
</dbReference>
<evidence type="ECO:0000256" key="2">
    <source>
        <dbReference type="ARBA" id="ARBA00022964"/>
    </source>
</evidence>
<keyword evidence="2" id="KW-0223">Dioxygenase</keyword>
<dbReference type="Pfam" id="PF00305">
    <property type="entry name" value="Lipoxygenase"/>
    <property type="match status" value="1"/>
</dbReference>
<dbReference type="GO" id="GO:0046872">
    <property type="term" value="F:metal ion binding"/>
    <property type="evidence" value="ECO:0007669"/>
    <property type="project" value="UniProtKB-KW"/>
</dbReference>
<feature type="domain" description="Lipoxygenase" evidence="4">
    <location>
        <begin position="110"/>
        <end position="277"/>
    </location>
</feature>
<keyword evidence="3" id="KW-0560">Oxidoreductase</keyword>
<sequence>MCRYCQVAWRPVLEDPSNLQIFFDYYAIAKPPISKEAKHQRRRQELTQTTPDQPLDDEAVYYKVVGDCPKGCVYSLSKLHAVIPRIVSITNPKMGFPFFMTIDFLYNQGDRFSWLTDKEFARETLAGLNPYIIQLVKEWPLTSKLDPKLYGPPESAITKELVEKEISGVMTVEEAVEKKRLFMLDYHDLFLPYVNLVRDLGDTYLYGSRTLFFLRDNGTLQPIAIELTRPASNDQKLEPWKQVYTPTSEPTKEWLWKFAKLNVLVQIQPIINSSPIW</sequence>
<dbReference type="InterPro" id="IPR036226">
    <property type="entry name" value="LipOase_C_sf"/>
</dbReference>
<dbReference type="InterPro" id="IPR001246">
    <property type="entry name" value="LipOase_plant"/>
</dbReference>
<dbReference type="InterPro" id="IPR000907">
    <property type="entry name" value="LipOase"/>
</dbReference>
<evidence type="ECO:0000256" key="3">
    <source>
        <dbReference type="ARBA" id="ARBA00023002"/>
    </source>
</evidence>
<proteinExistence type="predicted"/>
<keyword evidence="6" id="KW-1185">Reference proteome</keyword>
<evidence type="ECO:0000259" key="4">
    <source>
        <dbReference type="PROSITE" id="PS51393"/>
    </source>
</evidence>
<comment type="caution">
    <text evidence="5">The sequence shown here is derived from an EMBL/GenBank/DDBJ whole genome shotgun (WGS) entry which is preliminary data.</text>
</comment>
<dbReference type="EMBL" id="JBBNAF010000001">
    <property type="protein sequence ID" value="KAK9170119.1"/>
    <property type="molecule type" value="Genomic_DNA"/>
</dbReference>
<gene>
    <name evidence="5" type="ORF">Syun_002259</name>
</gene>
<dbReference type="InterPro" id="IPR027433">
    <property type="entry name" value="Lipoxygenase_dom_3"/>
</dbReference>
<name>A0AAP0LL47_9MAGN</name>
<dbReference type="Gene3D" id="3.10.450.60">
    <property type="match status" value="1"/>
</dbReference>
<accession>A0AAP0LL47</accession>
<organism evidence="5 6">
    <name type="scientific">Stephania yunnanensis</name>
    <dbReference type="NCBI Taxonomy" id="152371"/>
    <lineage>
        <taxon>Eukaryota</taxon>
        <taxon>Viridiplantae</taxon>
        <taxon>Streptophyta</taxon>
        <taxon>Embryophyta</taxon>
        <taxon>Tracheophyta</taxon>
        <taxon>Spermatophyta</taxon>
        <taxon>Magnoliopsida</taxon>
        <taxon>Ranunculales</taxon>
        <taxon>Menispermaceae</taxon>
        <taxon>Menispermoideae</taxon>
        <taxon>Cissampelideae</taxon>
        <taxon>Stephania</taxon>
    </lineage>
</organism>
<dbReference type="Proteomes" id="UP001420932">
    <property type="component" value="Unassembled WGS sequence"/>
</dbReference>
<dbReference type="PANTHER" id="PTHR11771">
    <property type="entry name" value="LIPOXYGENASE"/>
    <property type="match status" value="1"/>
</dbReference>
<evidence type="ECO:0000313" key="6">
    <source>
        <dbReference type="Proteomes" id="UP001420932"/>
    </source>
</evidence>
<protein>
    <recommendedName>
        <fullName evidence="4">Lipoxygenase domain-containing protein</fullName>
    </recommendedName>
</protein>
<dbReference type="PRINTS" id="PR00468">
    <property type="entry name" value="PLTLPOXGNASE"/>
</dbReference>
<evidence type="ECO:0000256" key="1">
    <source>
        <dbReference type="ARBA" id="ARBA00022723"/>
    </source>
</evidence>
<dbReference type="SUPFAM" id="SSF48484">
    <property type="entry name" value="Lipoxigenase"/>
    <property type="match status" value="1"/>
</dbReference>
<dbReference type="AlphaFoldDB" id="A0AAP0LL47"/>
<keyword evidence="1" id="KW-0479">Metal-binding</keyword>
<dbReference type="PROSITE" id="PS51393">
    <property type="entry name" value="LIPOXYGENASE_3"/>
    <property type="match status" value="1"/>
</dbReference>
<dbReference type="Gene3D" id="4.10.372.10">
    <property type="entry name" value="Lipoxygenase-1, Domain 3"/>
    <property type="match status" value="1"/>
</dbReference>
<reference evidence="5 6" key="1">
    <citation type="submission" date="2024-01" db="EMBL/GenBank/DDBJ databases">
        <title>Genome assemblies of Stephania.</title>
        <authorList>
            <person name="Yang L."/>
        </authorList>
    </citation>
    <scope>NUCLEOTIDE SEQUENCE [LARGE SCALE GENOMIC DNA]</scope>
    <source>
        <strain evidence="5">YNDBR</strain>
        <tissue evidence="5">Leaf</tissue>
    </source>
</reference>
<dbReference type="InterPro" id="IPR013819">
    <property type="entry name" value="LipOase_C"/>
</dbReference>